<feature type="domain" description="SH2" evidence="5">
    <location>
        <begin position="166"/>
        <end position="272"/>
    </location>
</feature>
<feature type="region of interest" description="Disordered" evidence="4">
    <location>
        <begin position="374"/>
        <end position="402"/>
    </location>
</feature>
<evidence type="ECO:0000256" key="2">
    <source>
        <dbReference type="ARBA" id="ARBA00022999"/>
    </source>
</evidence>
<proteinExistence type="predicted"/>
<dbReference type="InterPro" id="IPR039111">
    <property type="entry name" value="STAP1/STAP2"/>
</dbReference>
<feature type="region of interest" description="Disordered" evidence="4">
    <location>
        <begin position="334"/>
        <end position="358"/>
    </location>
</feature>
<dbReference type="PROSITE" id="PS50003">
    <property type="entry name" value="PH_DOMAIN"/>
    <property type="match status" value="1"/>
</dbReference>
<dbReference type="GeneTree" id="ENSGT00530000063841"/>
<dbReference type="InterPro" id="IPR000980">
    <property type="entry name" value="SH2"/>
</dbReference>
<evidence type="ECO:0000256" key="4">
    <source>
        <dbReference type="SAM" id="MobiDB-lite"/>
    </source>
</evidence>
<organism evidence="7 8">
    <name type="scientific">Callorhinchus milii</name>
    <name type="common">Ghost shark</name>
    <dbReference type="NCBI Taxonomy" id="7868"/>
    <lineage>
        <taxon>Eukaryota</taxon>
        <taxon>Metazoa</taxon>
        <taxon>Chordata</taxon>
        <taxon>Craniata</taxon>
        <taxon>Vertebrata</taxon>
        <taxon>Chondrichthyes</taxon>
        <taxon>Holocephali</taxon>
        <taxon>Chimaeriformes</taxon>
        <taxon>Callorhinchidae</taxon>
        <taxon>Callorhinchus</taxon>
    </lineage>
</organism>
<reference evidence="8" key="1">
    <citation type="journal article" date="2006" name="Science">
        <title>Ancient noncoding elements conserved in the human genome.</title>
        <authorList>
            <person name="Venkatesh B."/>
            <person name="Kirkness E.F."/>
            <person name="Loh Y.H."/>
            <person name="Halpern A.L."/>
            <person name="Lee A.P."/>
            <person name="Johnson J."/>
            <person name="Dandona N."/>
            <person name="Viswanathan L.D."/>
            <person name="Tay A."/>
            <person name="Venter J.C."/>
            <person name="Strausberg R.L."/>
            <person name="Brenner S."/>
        </authorList>
    </citation>
    <scope>NUCLEOTIDE SEQUENCE [LARGE SCALE GENOMIC DNA]</scope>
</reference>
<dbReference type="AlphaFoldDB" id="A0A4W3JGZ1"/>
<dbReference type="PANTHER" id="PTHR16186">
    <property type="entry name" value="SIGNAL-TRANSDUCING ADAPTOR PROTEIN-RELATED"/>
    <property type="match status" value="1"/>
</dbReference>
<protein>
    <recommendedName>
        <fullName evidence="9">Signal-transducing adaptor protein 1</fullName>
    </recommendedName>
</protein>
<dbReference type="PROSITE" id="PS50001">
    <property type="entry name" value="SH2"/>
    <property type="match status" value="1"/>
</dbReference>
<name>A0A4W3JGZ1_CALMI</name>
<dbReference type="GO" id="GO:0035591">
    <property type="term" value="F:signaling adaptor activity"/>
    <property type="evidence" value="ECO:0007669"/>
    <property type="project" value="InterPro"/>
</dbReference>
<sequence>MTANRTKLRQIFKKREMITSLPLYYEGFLWKKGALDKSFQRYWSELRGCVIFFYSDEKDGMYTEKLNLQSLVPLDDNGRESRSVLFTLQLEQEEIQLKAESTETKIEWQGYIAVVSQLEVPTGLSLLPGQILQLQEILEHEKERQALVAATPESQDSLVDKPEARVYDNTLNSMPECYYTVSRIEAETLLERHPENGSLIIRPASNNSMNYSVSTLIPPNGKAAIKHYRVTSDDDRFILWLDNSITCFSLQEIVDYFIKATNGNLKPYLHPNIYSNRIENPEGQHKLVPHARVAPFHCDPELPRKLSQKQPDSPGARHKWHKLEPNLETRYVVTETSQQPLKHAPTHHTTPKKKEAEPSYMNDELLFKINQMNFTDKKPPNQTAPQPRNPKQFTGDGMDSDELMQKLMKRRQQVSKNN</sequence>
<reference evidence="7" key="5">
    <citation type="submission" date="2025-09" db="UniProtKB">
        <authorList>
            <consortium name="Ensembl"/>
        </authorList>
    </citation>
    <scope>IDENTIFICATION</scope>
</reference>
<evidence type="ECO:0008006" key="9">
    <source>
        <dbReference type="Google" id="ProtNLM"/>
    </source>
</evidence>
<dbReference type="InterPro" id="IPR001849">
    <property type="entry name" value="PH_domain"/>
</dbReference>
<evidence type="ECO:0000256" key="3">
    <source>
        <dbReference type="PROSITE-ProRule" id="PRU00191"/>
    </source>
</evidence>
<dbReference type="SMART" id="SM00233">
    <property type="entry name" value="PH"/>
    <property type="match status" value="1"/>
</dbReference>
<keyword evidence="2 3" id="KW-0727">SH2 domain</keyword>
<dbReference type="InterPro" id="IPR011993">
    <property type="entry name" value="PH-like_dom_sf"/>
</dbReference>
<dbReference type="InParanoid" id="A0A4W3JGZ1"/>
<dbReference type="SUPFAM" id="SSF50729">
    <property type="entry name" value="PH domain-like"/>
    <property type="match status" value="1"/>
</dbReference>
<dbReference type="Gene3D" id="2.30.29.30">
    <property type="entry name" value="Pleckstrin-homology domain (PH domain)/Phosphotyrosine-binding domain (PTB)"/>
    <property type="match status" value="1"/>
</dbReference>
<dbReference type="Pfam" id="PF00169">
    <property type="entry name" value="PH"/>
    <property type="match status" value="1"/>
</dbReference>
<dbReference type="Ensembl" id="ENSCMIT00000042295.1">
    <property type="protein sequence ID" value="ENSCMIP00000041697.1"/>
    <property type="gene ID" value="ENSCMIG00000017387.1"/>
</dbReference>
<dbReference type="STRING" id="7868.ENSCMIP00000041697"/>
<dbReference type="InterPro" id="IPR036860">
    <property type="entry name" value="SH2_dom_sf"/>
</dbReference>
<dbReference type="Pfam" id="PF00017">
    <property type="entry name" value="SH2"/>
    <property type="match status" value="1"/>
</dbReference>
<reference evidence="8" key="3">
    <citation type="journal article" date="2014" name="Nature">
        <title>Elephant shark genome provides unique insights into gnathostome evolution.</title>
        <authorList>
            <consortium name="International Elephant Shark Genome Sequencing Consortium"/>
            <person name="Venkatesh B."/>
            <person name="Lee A.P."/>
            <person name="Ravi V."/>
            <person name="Maurya A.K."/>
            <person name="Lian M.M."/>
            <person name="Swann J.B."/>
            <person name="Ohta Y."/>
            <person name="Flajnik M.F."/>
            <person name="Sutoh Y."/>
            <person name="Kasahara M."/>
            <person name="Hoon S."/>
            <person name="Gangu V."/>
            <person name="Roy S.W."/>
            <person name="Irimia M."/>
            <person name="Korzh V."/>
            <person name="Kondrychyn I."/>
            <person name="Lim Z.W."/>
            <person name="Tay B.H."/>
            <person name="Tohari S."/>
            <person name="Kong K.W."/>
            <person name="Ho S."/>
            <person name="Lorente-Galdos B."/>
            <person name="Quilez J."/>
            <person name="Marques-Bonet T."/>
            <person name="Raney B.J."/>
            <person name="Ingham P.W."/>
            <person name="Tay A."/>
            <person name="Hillier L.W."/>
            <person name="Minx P."/>
            <person name="Boehm T."/>
            <person name="Wilson R.K."/>
            <person name="Brenner S."/>
            <person name="Warren W.C."/>
        </authorList>
    </citation>
    <scope>NUCLEOTIDE SEQUENCE [LARGE SCALE GENOMIC DNA]</scope>
</reference>
<dbReference type="SMART" id="SM00252">
    <property type="entry name" value="SH2"/>
    <property type="match status" value="1"/>
</dbReference>
<keyword evidence="1" id="KW-0597">Phosphoprotein</keyword>
<reference evidence="7" key="4">
    <citation type="submission" date="2025-08" db="UniProtKB">
        <authorList>
            <consortium name="Ensembl"/>
        </authorList>
    </citation>
    <scope>IDENTIFICATION</scope>
</reference>
<dbReference type="OMA" id="PLYFQGY"/>
<feature type="domain" description="PH" evidence="6">
    <location>
        <begin position="22"/>
        <end position="117"/>
    </location>
</feature>
<evidence type="ECO:0000313" key="8">
    <source>
        <dbReference type="Proteomes" id="UP000314986"/>
    </source>
</evidence>
<accession>A0A4W3JGZ1</accession>
<dbReference type="Proteomes" id="UP000314986">
    <property type="component" value="Unassembled WGS sequence"/>
</dbReference>
<keyword evidence="8" id="KW-1185">Reference proteome</keyword>
<evidence type="ECO:0000256" key="1">
    <source>
        <dbReference type="ARBA" id="ARBA00022553"/>
    </source>
</evidence>
<dbReference type="SUPFAM" id="SSF55550">
    <property type="entry name" value="SH2 domain"/>
    <property type="match status" value="1"/>
</dbReference>
<evidence type="ECO:0000313" key="7">
    <source>
        <dbReference type="Ensembl" id="ENSCMIP00000041697.1"/>
    </source>
</evidence>
<evidence type="ECO:0000259" key="5">
    <source>
        <dbReference type="PROSITE" id="PS50001"/>
    </source>
</evidence>
<dbReference type="PANTHER" id="PTHR16186:SF9">
    <property type="entry name" value="SH2 DOMAIN-CONTAINING PROTEIN"/>
    <property type="match status" value="1"/>
</dbReference>
<feature type="region of interest" description="Disordered" evidence="4">
    <location>
        <begin position="301"/>
        <end position="322"/>
    </location>
</feature>
<reference evidence="8" key="2">
    <citation type="journal article" date="2007" name="PLoS Biol.">
        <title>Survey sequencing and comparative analysis of the elephant shark (Callorhinchus milii) genome.</title>
        <authorList>
            <person name="Venkatesh B."/>
            <person name="Kirkness E.F."/>
            <person name="Loh Y.H."/>
            <person name="Halpern A.L."/>
            <person name="Lee A.P."/>
            <person name="Johnson J."/>
            <person name="Dandona N."/>
            <person name="Viswanathan L.D."/>
            <person name="Tay A."/>
            <person name="Venter J.C."/>
            <person name="Strausberg R.L."/>
            <person name="Brenner S."/>
        </authorList>
    </citation>
    <scope>NUCLEOTIDE SEQUENCE [LARGE SCALE GENOMIC DNA]</scope>
</reference>
<evidence type="ECO:0000259" key="6">
    <source>
        <dbReference type="PROSITE" id="PS50003"/>
    </source>
</evidence>
<feature type="compositionally biased region" description="Polar residues" evidence="4">
    <location>
        <begin position="374"/>
        <end position="392"/>
    </location>
</feature>
<dbReference type="Gene3D" id="3.30.505.10">
    <property type="entry name" value="SH2 domain"/>
    <property type="match status" value="1"/>
</dbReference>